<name>A0ABV5ZBL4_9GAMM</name>
<gene>
    <name evidence="2" type="ORF">ACFFLH_09665</name>
</gene>
<feature type="domain" description="SCP2" evidence="1">
    <location>
        <begin position="14"/>
        <end position="102"/>
    </location>
</feature>
<organism evidence="2 3">
    <name type="scientific">Balneatrix alpica</name>
    <dbReference type="NCBI Taxonomy" id="75684"/>
    <lineage>
        <taxon>Bacteria</taxon>
        <taxon>Pseudomonadati</taxon>
        <taxon>Pseudomonadota</taxon>
        <taxon>Gammaproteobacteria</taxon>
        <taxon>Oceanospirillales</taxon>
        <taxon>Balneatrichaceae</taxon>
        <taxon>Balneatrix</taxon>
    </lineage>
</organism>
<proteinExistence type="predicted"/>
<dbReference type="Proteomes" id="UP001589628">
    <property type="component" value="Unassembled WGS sequence"/>
</dbReference>
<evidence type="ECO:0000313" key="3">
    <source>
        <dbReference type="Proteomes" id="UP001589628"/>
    </source>
</evidence>
<dbReference type="EMBL" id="JBHLZN010000003">
    <property type="protein sequence ID" value="MFB9886677.1"/>
    <property type="molecule type" value="Genomic_DNA"/>
</dbReference>
<keyword evidence="3" id="KW-1185">Reference proteome</keyword>
<dbReference type="Gene3D" id="3.30.1050.10">
    <property type="entry name" value="SCP2 sterol-binding domain"/>
    <property type="match status" value="1"/>
</dbReference>
<dbReference type="Pfam" id="PF02036">
    <property type="entry name" value="SCP2"/>
    <property type="match status" value="1"/>
</dbReference>
<evidence type="ECO:0000313" key="2">
    <source>
        <dbReference type="EMBL" id="MFB9886677.1"/>
    </source>
</evidence>
<dbReference type="InterPro" id="IPR036527">
    <property type="entry name" value="SCP2_sterol-bd_dom_sf"/>
</dbReference>
<evidence type="ECO:0000259" key="1">
    <source>
        <dbReference type="Pfam" id="PF02036"/>
    </source>
</evidence>
<dbReference type="RefSeq" id="WP_027312461.1">
    <property type="nucleotide sequence ID" value="NZ_JAUESS010000001.1"/>
</dbReference>
<dbReference type="SUPFAM" id="SSF55718">
    <property type="entry name" value="SCP-like"/>
    <property type="match status" value="1"/>
</dbReference>
<sequence>MSDIKALFASMQSRFNASAAAGMDAVFQFELSDAGTTHVVISNGSCAVVDGEHDDPTVTLMMDSQTMQDVMSGEVDGMQAFMMGRIKADGNIMLATKLNSLFPLA</sequence>
<protein>
    <submittedName>
        <fullName evidence="2">SCP2 sterol-binding domain-containing protein</fullName>
    </submittedName>
</protein>
<comment type="caution">
    <text evidence="2">The sequence shown here is derived from an EMBL/GenBank/DDBJ whole genome shotgun (WGS) entry which is preliminary data.</text>
</comment>
<dbReference type="PANTHER" id="PTHR10094:SF25">
    <property type="entry name" value="SCP2 STEROL-BINDING DOMAIN-CONTAINING PROTEIN 1"/>
    <property type="match status" value="1"/>
</dbReference>
<dbReference type="InterPro" id="IPR003033">
    <property type="entry name" value="SCP2_sterol-bd_dom"/>
</dbReference>
<dbReference type="PANTHER" id="PTHR10094">
    <property type="entry name" value="STEROL CARRIER PROTEIN 2 SCP-2 FAMILY PROTEIN"/>
    <property type="match status" value="1"/>
</dbReference>
<reference evidence="2 3" key="1">
    <citation type="submission" date="2024-09" db="EMBL/GenBank/DDBJ databases">
        <authorList>
            <person name="Sun Q."/>
            <person name="Mori K."/>
        </authorList>
    </citation>
    <scope>NUCLEOTIDE SEQUENCE [LARGE SCALE GENOMIC DNA]</scope>
    <source>
        <strain evidence="2 3">ATCC 51285</strain>
    </source>
</reference>
<accession>A0ABV5ZBL4</accession>